<reference evidence="3 4" key="1">
    <citation type="submission" date="2017-12" db="EMBL/GenBank/DDBJ databases">
        <title>Genome Sequence of the Amphotericin B-resistant Candida duobushaemulonii strain, B09383.</title>
        <authorList>
            <person name="Chow N.A."/>
            <person name="Gade L."/>
            <person name="Batra D."/>
            <person name="Rowe L.A."/>
            <person name="Loparev V.N."/>
            <person name="Litvintseva A.P."/>
        </authorList>
    </citation>
    <scope>NUCLEOTIDE SEQUENCE [LARGE SCALE GENOMIC DNA]</scope>
    <source>
        <strain evidence="3 4">B09383</strain>
    </source>
</reference>
<gene>
    <name evidence="3" type="ORF">CXQ87_004515</name>
</gene>
<accession>A0A2V1AF36</accession>
<dbReference type="VEuPathDB" id="FungiDB:CXQ87_004515"/>
<feature type="domain" description="Transcription regulator Rua1 C-terminal" evidence="2">
    <location>
        <begin position="333"/>
        <end position="457"/>
    </location>
</feature>
<feature type="compositionally biased region" description="Low complexity" evidence="1">
    <location>
        <begin position="51"/>
        <end position="67"/>
    </location>
</feature>
<evidence type="ECO:0000256" key="1">
    <source>
        <dbReference type="SAM" id="MobiDB-lite"/>
    </source>
</evidence>
<feature type="compositionally biased region" description="Acidic residues" evidence="1">
    <location>
        <begin position="125"/>
        <end position="136"/>
    </location>
</feature>
<dbReference type="InterPro" id="IPR028012">
    <property type="entry name" value="Rua1_C"/>
</dbReference>
<feature type="compositionally biased region" description="Polar residues" evidence="1">
    <location>
        <begin position="187"/>
        <end position="202"/>
    </location>
</feature>
<organism evidence="3 4">
    <name type="scientific">Candidozyma duobushaemuli</name>
    <dbReference type="NCBI Taxonomy" id="1231522"/>
    <lineage>
        <taxon>Eukaryota</taxon>
        <taxon>Fungi</taxon>
        <taxon>Dikarya</taxon>
        <taxon>Ascomycota</taxon>
        <taxon>Saccharomycotina</taxon>
        <taxon>Pichiomycetes</taxon>
        <taxon>Metschnikowiaceae</taxon>
        <taxon>Candidozyma</taxon>
    </lineage>
</organism>
<comment type="caution">
    <text evidence="3">The sequence shown here is derived from an EMBL/GenBank/DDBJ whole genome shotgun (WGS) entry which is preliminary data.</text>
</comment>
<dbReference type="Proteomes" id="UP000244406">
    <property type="component" value="Unassembled WGS sequence"/>
</dbReference>
<keyword evidence="4" id="KW-1185">Reference proteome</keyword>
<feature type="compositionally biased region" description="Basic and acidic residues" evidence="1">
    <location>
        <begin position="140"/>
        <end position="154"/>
    </location>
</feature>
<feature type="compositionally biased region" description="Basic and acidic residues" evidence="1">
    <location>
        <begin position="68"/>
        <end position="77"/>
    </location>
</feature>
<sequence length="472" mass="54183">MNIISNKDKFHIRSPDPLPKCPIWAIVDQDDCAGGEGHKNLSPELPKVTASVPSASSNSSELSTIIRSSDEESLNRSTKEIVVHESFTILPPSSSKKHIFLPKDEFDLLKHRPLFNHPSPKEESQTDESDISDVEVDPLGFEKVDSPPIEKRPPSLDPPQKSQSNCRFDNFSYVPQNRSVSHEALGESSNGAGAVVSSTQNQNKHKKQKLFSPIQYVPKTPLEQDHQSGRSNEPLQKRQKVSGLFDMDYNVTIDQREFGGSHLINVARNPEPAPYFDEATQKPVVPAFRRYMVTLLDQRFCRIQRKRYVRPNLQDLQKNDTQHVYVKHFFFSDKEPYSYQWVRKEKDETGRVIQNSRSALCSYCKDFQFFDIRRSYYATHMALYHGVYPNDYLTPEPLFAGIYHTPRYSRLGTIDGTEERRCVVCPACYDLFDFDVGGIGSGNFNLSSYLRHFKDAHRSKRLEGYFALHKRH</sequence>
<feature type="region of interest" description="Disordered" evidence="1">
    <location>
        <begin position="112"/>
        <end position="169"/>
    </location>
</feature>
<dbReference type="GeneID" id="37004514"/>
<feature type="region of interest" description="Disordered" evidence="1">
    <location>
        <begin position="182"/>
        <end position="211"/>
    </location>
</feature>
<dbReference type="Pfam" id="PF14616">
    <property type="entry name" value="Rua1_C"/>
    <property type="match status" value="1"/>
</dbReference>
<dbReference type="RefSeq" id="XP_025337897.1">
    <property type="nucleotide sequence ID" value="XM_025482954.1"/>
</dbReference>
<feature type="region of interest" description="Disordered" evidence="1">
    <location>
        <begin position="35"/>
        <end position="77"/>
    </location>
</feature>
<dbReference type="AlphaFoldDB" id="A0A2V1AF36"/>
<dbReference type="EMBL" id="PKFP01000006">
    <property type="protein sequence ID" value="PVH16957.1"/>
    <property type="molecule type" value="Genomic_DNA"/>
</dbReference>
<evidence type="ECO:0000313" key="4">
    <source>
        <dbReference type="Proteomes" id="UP000244406"/>
    </source>
</evidence>
<name>A0A2V1AF36_9ASCO</name>
<proteinExistence type="predicted"/>
<evidence type="ECO:0000259" key="2">
    <source>
        <dbReference type="Pfam" id="PF14616"/>
    </source>
</evidence>
<feature type="compositionally biased region" description="Polar residues" evidence="1">
    <location>
        <begin position="160"/>
        <end position="169"/>
    </location>
</feature>
<evidence type="ECO:0000313" key="3">
    <source>
        <dbReference type="EMBL" id="PVH16957.1"/>
    </source>
</evidence>
<protein>
    <recommendedName>
        <fullName evidence="2">Transcription regulator Rua1 C-terminal domain-containing protein</fullName>
    </recommendedName>
</protein>